<dbReference type="Proteomes" id="UP000498740">
    <property type="component" value="Unassembled WGS sequence"/>
</dbReference>
<gene>
    <name evidence="1" type="ORF">Smic_80550</name>
</gene>
<proteinExistence type="predicted"/>
<dbReference type="AlphaFoldDB" id="A0A7J0D4R7"/>
<comment type="caution">
    <text evidence="1">The sequence shown here is derived from an EMBL/GenBank/DDBJ whole genome shotgun (WGS) entry which is preliminary data.</text>
</comment>
<dbReference type="RefSeq" id="WP_032754720.1">
    <property type="nucleotide sequence ID" value="NZ_BMUG01000005.1"/>
</dbReference>
<protein>
    <submittedName>
        <fullName evidence="1">Uncharacterized protein</fullName>
    </submittedName>
</protein>
<evidence type="ECO:0000313" key="2">
    <source>
        <dbReference type="Proteomes" id="UP000498740"/>
    </source>
</evidence>
<organism evidence="1 2">
    <name type="scientific">Streptomyces microflavus</name>
    <name type="common">Streptomyces lipmanii</name>
    <dbReference type="NCBI Taxonomy" id="1919"/>
    <lineage>
        <taxon>Bacteria</taxon>
        <taxon>Bacillati</taxon>
        <taxon>Actinomycetota</taxon>
        <taxon>Actinomycetes</taxon>
        <taxon>Kitasatosporales</taxon>
        <taxon>Streptomycetaceae</taxon>
        <taxon>Streptomyces</taxon>
    </lineage>
</organism>
<dbReference type="EMBL" id="BLWD01000002">
    <property type="protein sequence ID" value="GFN09499.1"/>
    <property type="molecule type" value="Genomic_DNA"/>
</dbReference>
<reference evidence="1 2" key="1">
    <citation type="submission" date="2020-05" db="EMBL/GenBank/DDBJ databases">
        <title>Whole genome shotgun sequence of Streptomyces microflavus NBRC 13062.</title>
        <authorList>
            <person name="Komaki H."/>
            <person name="Tamura T."/>
        </authorList>
    </citation>
    <scope>NUCLEOTIDE SEQUENCE [LARGE SCALE GENOMIC DNA]</scope>
    <source>
        <strain evidence="1 2">NBRC 13062</strain>
    </source>
</reference>
<evidence type="ECO:0000313" key="1">
    <source>
        <dbReference type="EMBL" id="GFN09499.1"/>
    </source>
</evidence>
<accession>A0A7J0D4R7</accession>
<sequence>MKRMQCKDIPDQTFIDAVRRTTPVGTSWRMRWDVATELESVFGPVPENLFMAKARRLVDRGLIGGCPCGCRGDFHPVDECLSPGYCCRPKTEERK</sequence>
<name>A0A7J0D4R7_STRMI</name>